<accession>A0ABQ4SXN0</accession>
<dbReference type="RefSeq" id="WP_238277217.1">
    <property type="nucleotide sequence ID" value="NZ_BPQR01000056.1"/>
</dbReference>
<name>A0ABQ4SXN0_9HYPH</name>
<dbReference type="EMBL" id="BPQR01000056">
    <property type="protein sequence ID" value="GJE07842.1"/>
    <property type="molecule type" value="Genomic_DNA"/>
</dbReference>
<gene>
    <name evidence="5" type="ORF">AOPFMNJM_3174</name>
</gene>
<dbReference type="InterPro" id="IPR029063">
    <property type="entry name" value="SAM-dependent_MTases_sf"/>
</dbReference>
<evidence type="ECO:0000313" key="5">
    <source>
        <dbReference type="EMBL" id="GJE07842.1"/>
    </source>
</evidence>
<evidence type="ECO:0000313" key="6">
    <source>
        <dbReference type="Proteomes" id="UP001055102"/>
    </source>
</evidence>
<evidence type="ECO:0000256" key="1">
    <source>
        <dbReference type="ARBA" id="ARBA00022603"/>
    </source>
</evidence>
<dbReference type="PROSITE" id="PS51143">
    <property type="entry name" value="MT_A70"/>
    <property type="match status" value="1"/>
</dbReference>
<sequence>MRARVVRFSPAEIEKIRRAMEPEERAAAEARMRAGGVRNFRGGSRAEKGRVLDRIGELCGVSGRHVEKIAEVYAAFESDPERFGAIVADMNRTGKVDGAHRKVKRAQDEDRVRGLAPIEGRFRTLILDPPWEDESVSEAQRPPYATMPLEEIRALPVPAWADDPCHLYLWIPNNFLGVGFDLIRGWDFEYKTALTWEKPEFTGGRYFRTNTEHILFAVRGGLMTRSLSIGTRFPGPMGELHSEKPDSFYRIVEAASYPPFGEAFQRRARPGFTNLYAPIGALEAAE</sequence>
<dbReference type="SUPFAM" id="SSF53335">
    <property type="entry name" value="S-adenosyl-L-methionine-dependent methyltransferases"/>
    <property type="match status" value="1"/>
</dbReference>
<protein>
    <recommendedName>
        <fullName evidence="7">MT-A70 family protein</fullName>
    </recommendedName>
</protein>
<keyword evidence="2" id="KW-0808">Transferase</keyword>
<evidence type="ECO:0008006" key="7">
    <source>
        <dbReference type="Google" id="ProtNLM"/>
    </source>
</evidence>
<evidence type="ECO:0000256" key="2">
    <source>
        <dbReference type="ARBA" id="ARBA00022679"/>
    </source>
</evidence>
<dbReference type="Pfam" id="PF05063">
    <property type="entry name" value="MT-A70"/>
    <property type="match status" value="1"/>
</dbReference>
<comment type="similarity">
    <text evidence="4">Belongs to the MT-A70-like family.</text>
</comment>
<reference evidence="5" key="2">
    <citation type="submission" date="2021-08" db="EMBL/GenBank/DDBJ databases">
        <authorList>
            <person name="Tani A."/>
            <person name="Ola A."/>
            <person name="Ogura Y."/>
            <person name="Katsura K."/>
            <person name="Hayashi T."/>
        </authorList>
    </citation>
    <scope>NUCLEOTIDE SEQUENCE</scope>
    <source>
        <strain evidence="5">LMG 23639</strain>
    </source>
</reference>
<dbReference type="PANTHER" id="PTHR12829:SF7">
    <property type="entry name" value="N6-ADENOSINE-METHYLTRANSFERASE CATALYTIC SUBUNIT"/>
    <property type="match status" value="1"/>
</dbReference>
<organism evidence="5 6">
    <name type="scientific">Methylobacterium jeotgali</name>
    <dbReference type="NCBI Taxonomy" id="381630"/>
    <lineage>
        <taxon>Bacteria</taxon>
        <taxon>Pseudomonadati</taxon>
        <taxon>Pseudomonadota</taxon>
        <taxon>Alphaproteobacteria</taxon>
        <taxon>Hyphomicrobiales</taxon>
        <taxon>Methylobacteriaceae</taxon>
        <taxon>Methylobacterium</taxon>
    </lineage>
</organism>
<keyword evidence="3" id="KW-0949">S-adenosyl-L-methionine</keyword>
<proteinExistence type="inferred from homology"/>
<evidence type="ECO:0000256" key="3">
    <source>
        <dbReference type="ARBA" id="ARBA00022691"/>
    </source>
</evidence>
<dbReference type="PANTHER" id="PTHR12829">
    <property type="entry name" value="N6-ADENOSINE-METHYLTRANSFERASE"/>
    <property type="match status" value="1"/>
</dbReference>
<dbReference type="InterPro" id="IPR007757">
    <property type="entry name" value="MT-A70-like"/>
</dbReference>
<evidence type="ECO:0000256" key="4">
    <source>
        <dbReference type="PROSITE-ProRule" id="PRU00489"/>
    </source>
</evidence>
<keyword evidence="6" id="KW-1185">Reference proteome</keyword>
<reference evidence="5" key="1">
    <citation type="journal article" date="2021" name="Front. Microbiol.">
        <title>Comprehensive Comparative Genomics and Phenotyping of Methylobacterium Species.</title>
        <authorList>
            <person name="Alessa O."/>
            <person name="Ogura Y."/>
            <person name="Fujitani Y."/>
            <person name="Takami H."/>
            <person name="Hayashi T."/>
            <person name="Sahin N."/>
            <person name="Tani A."/>
        </authorList>
    </citation>
    <scope>NUCLEOTIDE SEQUENCE</scope>
    <source>
        <strain evidence="5">LMG 23639</strain>
    </source>
</reference>
<comment type="caution">
    <text evidence="5">The sequence shown here is derived from an EMBL/GenBank/DDBJ whole genome shotgun (WGS) entry which is preliminary data.</text>
</comment>
<keyword evidence="1" id="KW-0489">Methyltransferase</keyword>
<dbReference type="Proteomes" id="UP001055102">
    <property type="component" value="Unassembled WGS sequence"/>
</dbReference>